<feature type="compositionally biased region" description="Basic and acidic residues" evidence="1">
    <location>
        <begin position="195"/>
        <end position="205"/>
    </location>
</feature>
<feature type="compositionally biased region" description="Basic residues" evidence="1">
    <location>
        <begin position="285"/>
        <end position="295"/>
    </location>
</feature>
<name>A0ABN8ZYA6_RANTA</name>
<evidence type="ECO:0000313" key="2">
    <source>
        <dbReference type="EMBL" id="CAI9178958.1"/>
    </source>
</evidence>
<organism evidence="2 3">
    <name type="scientific">Rangifer tarandus platyrhynchus</name>
    <name type="common">Svalbard reindeer</name>
    <dbReference type="NCBI Taxonomy" id="3082113"/>
    <lineage>
        <taxon>Eukaryota</taxon>
        <taxon>Metazoa</taxon>
        <taxon>Chordata</taxon>
        <taxon>Craniata</taxon>
        <taxon>Vertebrata</taxon>
        <taxon>Euteleostomi</taxon>
        <taxon>Mammalia</taxon>
        <taxon>Eutheria</taxon>
        <taxon>Laurasiatheria</taxon>
        <taxon>Artiodactyla</taxon>
        <taxon>Ruminantia</taxon>
        <taxon>Pecora</taxon>
        <taxon>Cervidae</taxon>
        <taxon>Odocoileinae</taxon>
        <taxon>Rangifer</taxon>
    </lineage>
</organism>
<sequence>DTEYVLRGRASSLHVDEQLDCAGLGGTELQAGLCPAGLSSDGTGRGQTPGDIAFGMKRLGLAEGLRACLPCPALLPTVQPAIGTFLSRKIPEPTLLTGSPGYLCYQTLSGSDPGICAGWEERKGRLGGMDRAIEEVHNRRSELSARYAGQGGPPSAIWKLQTPGRAGGVIQFESEGVSTREQESQSEGGGQHPQHRLEGGQHREQTPPPSAFCSPVASGAPTWGRASRSTAPPIQMLISSRNAFRRCTQDEFMIQAPHVPVKLTHRNEPSQKNLLGCQSAESRPRRSGRGARRRA</sequence>
<feature type="region of interest" description="Disordered" evidence="1">
    <location>
        <begin position="262"/>
        <end position="295"/>
    </location>
</feature>
<accession>A0ABN8ZYA6</accession>
<evidence type="ECO:0000256" key="1">
    <source>
        <dbReference type="SAM" id="MobiDB-lite"/>
    </source>
</evidence>
<feature type="non-terminal residue" evidence="2">
    <location>
        <position position="1"/>
    </location>
</feature>
<evidence type="ECO:0000313" key="3">
    <source>
        <dbReference type="Proteomes" id="UP001176941"/>
    </source>
</evidence>
<feature type="region of interest" description="Disordered" evidence="1">
    <location>
        <begin position="174"/>
        <end position="228"/>
    </location>
</feature>
<keyword evidence="3" id="KW-1185">Reference proteome</keyword>
<proteinExistence type="predicted"/>
<dbReference type="Proteomes" id="UP001176941">
    <property type="component" value="Chromosome 8"/>
</dbReference>
<dbReference type="EMBL" id="OX459944">
    <property type="protein sequence ID" value="CAI9178958.1"/>
    <property type="molecule type" value="Genomic_DNA"/>
</dbReference>
<reference evidence="2" key="1">
    <citation type="submission" date="2023-04" db="EMBL/GenBank/DDBJ databases">
        <authorList>
            <consortium name="ELIXIR-Norway"/>
        </authorList>
    </citation>
    <scope>NUCLEOTIDE SEQUENCE [LARGE SCALE GENOMIC DNA]</scope>
</reference>
<gene>
    <name evidence="2" type="ORF">MRATA1EN1_LOCUS27920</name>
</gene>
<protein>
    <submittedName>
        <fullName evidence="2">Uncharacterized protein</fullName>
    </submittedName>
</protein>